<evidence type="ECO:0000256" key="7">
    <source>
        <dbReference type="ARBA" id="ARBA00023303"/>
    </source>
</evidence>
<dbReference type="AlphaFoldDB" id="A0A1V9Z524"/>
<evidence type="ECO:0000313" key="10">
    <source>
        <dbReference type="Proteomes" id="UP000243217"/>
    </source>
</evidence>
<evidence type="ECO:0000256" key="8">
    <source>
        <dbReference type="PROSITE-ProRule" id="PRU00023"/>
    </source>
</evidence>
<gene>
    <name evidence="9" type="ORF">THRCLA_22347</name>
</gene>
<dbReference type="GO" id="GO:1902495">
    <property type="term" value="C:transmembrane transporter complex"/>
    <property type="evidence" value="ECO:0007669"/>
    <property type="project" value="TreeGrafter"/>
</dbReference>
<dbReference type="GO" id="GO:0022857">
    <property type="term" value="F:transmembrane transporter activity"/>
    <property type="evidence" value="ECO:0007669"/>
    <property type="project" value="TreeGrafter"/>
</dbReference>
<keyword evidence="2" id="KW-0716">Sensory transduction</keyword>
<dbReference type="Pfam" id="PF00023">
    <property type="entry name" value="Ank"/>
    <property type="match status" value="1"/>
</dbReference>
<keyword evidence="4 8" id="KW-0040">ANK repeat</keyword>
<dbReference type="Gene3D" id="1.25.40.20">
    <property type="entry name" value="Ankyrin repeat-containing domain"/>
    <property type="match status" value="2"/>
</dbReference>
<keyword evidence="6" id="KW-0325">Glycoprotein</keyword>
<accession>A0A1V9Z524</accession>
<evidence type="ECO:0000313" key="9">
    <source>
        <dbReference type="EMBL" id="OQR93104.1"/>
    </source>
</evidence>
<dbReference type="Pfam" id="PF12796">
    <property type="entry name" value="Ank_2"/>
    <property type="match status" value="1"/>
</dbReference>
<dbReference type="GO" id="GO:0034220">
    <property type="term" value="P:monoatomic ion transmembrane transport"/>
    <property type="evidence" value="ECO:0007669"/>
    <property type="project" value="UniProtKB-KW"/>
</dbReference>
<protein>
    <submittedName>
        <fullName evidence="9">Uncharacterized protein</fullName>
    </submittedName>
</protein>
<dbReference type="InterPro" id="IPR052076">
    <property type="entry name" value="TRP_cation_channel"/>
</dbReference>
<dbReference type="PANTHER" id="PTHR47143:SF1">
    <property type="entry name" value="ION_TRANS DOMAIN-CONTAINING PROTEIN"/>
    <property type="match status" value="1"/>
</dbReference>
<evidence type="ECO:0000256" key="2">
    <source>
        <dbReference type="ARBA" id="ARBA00022606"/>
    </source>
</evidence>
<organism evidence="9 10">
    <name type="scientific">Thraustotheca clavata</name>
    <dbReference type="NCBI Taxonomy" id="74557"/>
    <lineage>
        <taxon>Eukaryota</taxon>
        <taxon>Sar</taxon>
        <taxon>Stramenopiles</taxon>
        <taxon>Oomycota</taxon>
        <taxon>Saprolegniomycetes</taxon>
        <taxon>Saprolegniales</taxon>
        <taxon>Achlyaceae</taxon>
        <taxon>Thraustotheca</taxon>
    </lineage>
</organism>
<evidence type="ECO:0000256" key="3">
    <source>
        <dbReference type="ARBA" id="ARBA00022737"/>
    </source>
</evidence>
<keyword evidence="3" id="KW-0677">Repeat</keyword>
<keyword evidence="5" id="KW-0406">Ion transport</keyword>
<dbReference type="InterPro" id="IPR002110">
    <property type="entry name" value="Ankyrin_rpt"/>
</dbReference>
<feature type="repeat" description="ANK" evidence="8">
    <location>
        <begin position="71"/>
        <end position="103"/>
    </location>
</feature>
<evidence type="ECO:0000256" key="6">
    <source>
        <dbReference type="ARBA" id="ARBA00023180"/>
    </source>
</evidence>
<dbReference type="PROSITE" id="PS50297">
    <property type="entry name" value="ANK_REP_REGION"/>
    <property type="match status" value="3"/>
</dbReference>
<keyword evidence="1" id="KW-0813">Transport</keyword>
<keyword evidence="10" id="KW-1185">Reference proteome</keyword>
<keyword evidence="7" id="KW-0407">Ion channel</keyword>
<feature type="repeat" description="ANK" evidence="8">
    <location>
        <begin position="14"/>
        <end position="35"/>
    </location>
</feature>
<dbReference type="Proteomes" id="UP000243217">
    <property type="component" value="Unassembled WGS sequence"/>
</dbReference>
<dbReference type="SUPFAM" id="SSF48403">
    <property type="entry name" value="Ankyrin repeat"/>
    <property type="match status" value="1"/>
</dbReference>
<dbReference type="PANTHER" id="PTHR47143">
    <property type="entry name" value="TRANSIENT RECEPTOR POTENTIAL CATION CHANNEL PROTEIN PAINLESS"/>
    <property type="match status" value="1"/>
</dbReference>
<dbReference type="InterPro" id="IPR036770">
    <property type="entry name" value="Ankyrin_rpt-contain_sf"/>
</dbReference>
<evidence type="ECO:0000256" key="1">
    <source>
        <dbReference type="ARBA" id="ARBA00022448"/>
    </source>
</evidence>
<dbReference type="SMART" id="SM00248">
    <property type="entry name" value="ANK"/>
    <property type="match status" value="2"/>
</dbReference>
<dbReference type="PRINTS" id="PR01415">
    <property type="entry name" value="ANKYRIN"/>
</dbReference>
<proteinExistence type="predicted"/>
<dbReference type="OrthoDB" id="20872at2759"/>
<evidence type="ECO:0000256" key="4">
    <source>
        <dbReference type="ARBA" id="ARBA00023043"/>
    </source>
</evidence>
<dbReference type="STRING" id="74557.A0A1V9Z524"/>
<name>A0A1V9Z524_9STRA</name>
<sequence>MIVAGANINQVTVRGATPLNIAAQNDHQDIVSTLITLNGVTPRYIAAQNGHQNIVSTLIAAGANINLGNNNGVTPLLVAAQNGDQDIASILITAGANLNGMTSRHIAAQERAPRYCINADYSWSKYRSRQQRNLTLKLV</sequence>
<dbReference type="PROSITE" id="PS50088">
    <property type="entry name" value="ANK_REPEAT"/>
    <property type="match status" value="3"/>
</dbReference>
<dbReference type="EMBL" id="JNBS01002279">
    <property type="protein sequence ID" value="OQR93104.1"/>
    <property type="molecule type" value="Genomic_DNA"/>
</dbReference>
<evidence type="ECO:0000256" key="5">
    <source>
        <dbReference type="ARBA" id="ARBA00023065"/>
    </source>
</evidence>
<reference evidence="9 10" key="1">
    <citation type="journal article" date="2014" name="Genome Biol. Evol.">
        <title>The secreted proteins of Achlya hypogyna and Thraustotheca clavata identify the ancestral oomycete secretome and reveal gene acquisitions by horizontal gene transfer.</title>
        <authorList>
            <person name="Misner I."/>
            <person name="Blouin N."/>
            <person name="Leonard G."/>
            <person name="Richards T.A."/>
            <person name="Lane C.E."/>
        </authorList>
    </citation>
    <scope>NUCLEOTIDE SEQUENCE [LARGE SCALE GENOMIC DNA]</scope>
    <source>
        <strain evidence="9 10">ATCC 34112</strain>
    </source>
</reference>
<feature type="repeat" description="ANK" evidence="8">
    <location>
        <begin position="38"/>
        <end position="70"/>
    </location>
</feature>
<comment type="caution">
    <text evidence="9">The sequence shown here is derived from an EMBL/GenBank/DDBJ whole genome shotgun (WGS) entry which is preliminary data.</text>
</comment>